<reference evidence="2" key="1">
    <citation type="journal article" date="2017" name="Nature">
        <title>The genome of Chenopodium quinoa.</title>
        <authorList>
            <person name="Jarvis D.E."/>
            <person name="Ho Y.S."/>
            <person name="Lightfoot D.J."/>
            <person name="Schmoeckel S.M."/>
            <person name="Li B."/>
            <person name="Borm T.J.A."/>
            <person name="Ohyanagi H."/>
            <person name="Mineta K."/>
            <person name="Michell C.T."/>
            <person name="Saber N."/>
            <person name="Kharbatia N.M."/>
            <person name="Rupper R.R."/>
            <person name="Sharp A.R."/>
            <person name="Dally N."/>
            <person name="Boughton B.A."/>
            <person name="Woo Y.H."/>
            <person name="Gao G."/>
            <person name="Schijlen E.G.W.M."/>
            <person name="Guo X."/>
            <person name="Momin A.A."/>
            <person name="Negrao S."/>
            <person name="Al-Babili S."/>
            <person name="Gehring C."/>
            <person name="Roessner U."/>
            <person name="Jung C."/>
            <person name="Murphy K."/>
            <person name="Arold S.T."/>
            <person name="Gojobori T."/>
            <person name="van der Linden C.G."/>
            <person name="van Loo E.N."/>
            <person name="Jellen E.N."/>
            <person name="Maughan P.J."/>
            <person name="Tester M."/>
        </authorList>
    </citation>
    <scope>NUCLEOTIDE SEQUENCE [LARGE SCALE GENOMIC DNA]</scope>
    <source>
        <strain evidence="2">cv. PI 614886</strain>
    </source>
</reference>
<dbReference type="InterPro" id="IPR051886">
    <property type="entry name" value="Seed_Dev/Stress_Resp_Reg"/>
</dbReference>
<keyword evidence="3" id="KW-1185">Reference proteome</keyword>
<dbReference type="GO" id="GO:0006351">
    <property type="term" value="P:DNA-templated transcription"/>
    <property type="evidence" value="ECO:0007669"/>
    <property type="project" value="InterPro"/>
</dbReference>
<protein>
    <recommendedName>
        <fullName evidence="1">DOG1 domain-containing protein</fullName>
    </recommendedName>
</protein>
<feature type="domain" description="DOG1" evidence="1">
    <location>
        <begin position="14"/>
        <end position="237"/>
    </location>
</feature>
<dbReference type="Pfam" id="PF14144">
    <property type="entry name" value="DOG1"/>
    <property type="match status" value="1"/>
</dbReference>
<reference evidence="2" key="2">
    <citation type="submission" date="2021-03" db="UniProtKB">
        <authorList>
            <consortium name="EnsemblPlants"/>
        </authorList>
    </citation>
    <scope>IDENTIFICATION</scope>
</reference>
<dbReference type="Gramene" id="AUR62030804-RA">
    <property type="protein sequence ID" value="AUR62030804-RA:cds"/>
    <property type="gene ID" value="AUR62030804"/>
</dbReference>
<evidence type="ECO:0000259" key="1">
    <source>
        <dbReference type="PROSITE" id="PS51806"/>
    </source>
</evidence>
<dbReference type="PANTHER" id="PTHR46354:SF13">
    <property type="entry name" value="PROTEIN DOG1-LIKE 4"/>
    <property type="match status" value="1"/>
</dbReference>
<name>A0A803MK71_CHEQI</name>
<evidence type="ECO:0000313" key="3">
    <source>
        <dbReference type="Proteomes" id="UP000596660"/>
    </source>
</evidence>
<dbReference type="OMA" id="AHYQQYY"/>
<evidence type="ECO:0000313" key="2">
    <source>
        <dbReference type="EnsemblPlants" id="AUR62030804-RA:cds"/>
    </source>
</evidence>
<organism evidence="2 3">
    <name type="scientific">Chenopodium quinoa</name>
    <name type="common">Quinoa</name>
    <dbReference type="NCBI Taxonomy" id="63459"/>
    <lineage>
        <taxon>Eukaryota</taxon>
        <taxon>Viridiplantae</taxon>
        <taxon>Streptophyta</taxon>
        <taxon>Embryophyta</taxon>
        <taxon>Tracheophyta</taxon>
        <taxon>Spermatophyta</taxon>
        <taxon>Magnoliopsida</taxon>
        <taxon>eudicotyledons</taxon>
        <taxon>Gunneridae</taxon>
        <taxon>Pentapetalae</taxon>
        <taxon>Caryophyllales</taxon>
        <taxon>Chenopodiaceae</taxon>
        <taxon>Chenopodioideae</taxon>
        <taxon>Atripliceae</taxon>
        <taxon>Chenopodium</taxon>
    </lineage>
</organism>
<dbReference type="PROSITE" id="PS51806">
    <property type="entry name" value="DOG1"/>
    <property type="match status" value="1"/>
</dbReference>
<sequence length="243" mass="27059">MPSGSPLPNNTNASYSFEEFLRGWCHRLDRLSAEITAAVDTKDGEASQIEDMDAKLLIARALGHFEEYYEHKSRAAHLNGFALFSPNFCSSFECAFLWVAGFRPRVLLHLVSSSVQDLSAQQTQALDRLKRDTRINEKAVEDELARIQETAAAPPLIDAMREAAWLSEGQSLTTTNEQIQRLNASLEAVIANADSLRVTTGAKAAEILRPTQCLRFLVAAMRLMQRMRSTGMERDNLGGDLDR</sequence>
<dbReference type="InterPro" id="IPR025422">
    <property type="entry name" value="TGA_domain"/>
</dbReference>
<dbReference type="Proteomes" id="UP000596660">
    <property type="component" value="Unplaced"/>
</dbReference>
<dbReference type="PANTHER" id="PTHR46354">
    <property type="entry name" value="DOG1 DOMAIN-CONTAINING PROTEIN"/>
    <property type="match status" value="1"/>
</dbReference>
<dbReference type="SMR" id="A0A803MK71"/>
<dbReference type="EnsemblPlants" id="AUR62030804-RA">
    <property type="protein sequence ID" value="AUR62030804-RA:cds"/>
    <property type="gene ID" value="AUR62030804"/>
</dbReference>
<dbReference type="AlphaFoldDB" id="A0A803MK71"/>
<proteinExistence type="predicted"/>
<accession>A0A803MK71</accession>
<dbReference type="GO" id="GO:0043565">
    <property type="term" value="F:sequence-specific DNA binding"/>
    <property type="evidence" value="ECO:0007669"/>
    <property type="project" value="InterPro"/>
</dbReference>